<gene>
    <name evidence="1" type="ORF">E1261_35325</name>
</gene>
<dbReference type="AlphaFoldDB" id="A0A4R4P7P1"/>
<dbReference type="EMBL" id="SMKA01000246">
    <property type="protein sequence ID" value="TDC18531.1"/>
    <property type="molecule type" value="Genomic_DNA"/>
</dbReference>
<keyword evidence="2" id="KW-1185">Reference proteome</keyword>
<dbReference type="OrthoDB" id="4551551at2"/>
<sequence length="159" mass="17133">MSIVSFLADAAVTGKVADLGLGSRPEKVRGVLGPEGCADRKKKSLRLDYGLVEFAFYDGLCEGIFIQVHRLLNGPDEVVPDAFRLSFPGISRTVSFDAVRSDIEGRGGYYLEGLRAQTGYRHYRIAGSAVVLIVNDEPARDAEQLAAGDLWSIQISAAG</sequence>
<protein>
    <submittedName>
        <fullName evidence="1">Uncharacterized protein</fullName>
    </submittedName>
</protein>
<evidence type="ECO:0000313" key="1">
    <source>
        <dbReference type="EMBL" id="TDC18531.1"/>
    </source>
</evidence>
<comment type="caution">
    <text evidence="1">The sequence shown here is derived from an EMBL/GenBank/DDBJ whole genome shotgun (WGS) entry which is preliminary data.</text>
</comment>
<reference evidence="1 2" key="1">
    <citation type="submission" date="2019-03" db="EMBL/GenBank/DDBJ databases">
        <title>Draft genome sequences of novel Actinobacteria.</title>
        <authorList>
            <person name="Sahin N."/>
            <person name="Ay H."/>
            <person name="Saygin H."/>
        </authorList>
    </citation>
    <scope>NUCLEOTIDE SEQUENCE [LARGE SCALE GENOMIC DNA]</scope>
    <source>
        <strain evidence="1 2">JCM 30547</strain>
    </source>
</reference>
<accession>A0A4R4P7P1</accession>
<dbReference type="Proteomes" id="UP000295075">
    <property type="component" value="Unassembled WGS sequence"/>
</dbReference>
<organism evidence="1 2">
    <name type="scientific">Kribbella albertanoniae</name>
    <dbReference type="NCBI Taxonomy" id="1266829"/>
    <lineage>
        <taxon>Bacteria</taxon>
        <taxon>Bacillati</taxon>
        <taxon>Actinomycetota</taxon>
        <taxon>Actinomycetes</taxon>
        <taxon>Propionibacteriales</taxon>
        <taxon>Kribbellaceae</taxon>
        <taxon>Kribbella</taxon>
    </lineage>
</organism>
<evidence type="ECO:0000313" key="2">
    <source>
        <dbReference type="Proteomes" id="UP000295075"/>
    </source>
</evidence>
<proteinExistence type="predicted"/>
<name>A0A4R4P7P1_9ACTN</name>
<dbReference type="RefSeq" id="WP_132414081.1">
    <property type="nucleotide sequence ID" value="NZ_SMKA01000246.1"/>
</dbReference>